<evidence type="ECO:0000256" key="5">
    <source>
        <dbReference type="ARBA" id="ARBA00022691"/>
    </source>
</evidence>
<dbReference type="RefSeq" id="WP_009143375.1">
    <property type="nucleotide sequence ID" value="NZ_GL830991.1"/>
</dbReference>
<evidence type="ECO:0000256" key="7">
    <source>
        <dbReference type="ARBA" id="ARBA00023004"/>
    </source>
</evidence>
<accession>E8LKD7</accession>
<keyword evidence="6 13" id="KW-0479">Metal-binding</keyword>
<dbReference type="PANTHER" id="PTHR43020">
    <property type="entry name" value="CDK5 REGULATORY SUBUNIT-ASSOCIATED PROTEIN 1"/>
    <property type="match status" value="1"/>
</dbReference>
<keyword evidence="7 13" id="KW-0408">Iron</keyword>
<feature type="domain" description="TRAM" evidence="14">
    <location>
        <begin position="389"/>
        <end position="452"/>
    </location>
</feature>
<evidence type="ECO:0000256" key="13">
    <source>
        <dbReference type="HAMAP-Rule" id="MF_01864"/>
    </source>
</evidence>
<name>E8LKD7_SUCHY</name>
<dbReference type="InterPro" id="IPR002792">
    <property type="entry name" value="TRAM_dom"/>
</dbReference>
<dbReference type="GO" id="GO:0005829">
    <property type="term" value="C:cytosol"/>
    <property type="evidence" value="ECO:0007669"/>
    <property type="project" value="TreeGrafter"/>
</dbReference>
<dbReference type="InterPro" id="IPR013848">
    <property type="entry name" value="Methylthiotransferase_N"/>
</dbReference>
<dbReference type="InterPro" id="IPR023404">
    <property type="entry name" value="rSAM_horseshoe"/>
</dbReference>
<dbReference type="Pfam" id="PF01938">
    <property type="entry name" value="TRAM"/>
    <property type="match status" value="1"/>
</dbReference>
<dbReference type="SUPFAM" id="SSF102114">
    <property type="entry name" value="Radical SAM enzymes"/>
    <property type="match status" value="1"/>
</dbReference>
<keyword evidence="5 13" id="KW-0949">S-adenosyl-L-methionine</keyword>
<keyword evidence="8 13" id="KW-0411">Iron-sulfur</keyword>
<comment type="similarity">
    <text evidence="13">Belongs to the methylthiotransferase family. MiaB subfamily.</text>
</comment>
<comment type="subcellular location">
    <subcellularLocation>
        <location evidence="13">Cytoplasm</location>
    </subcellularLocation>
</comment>
<dbReference type="InterPro" id="IPR006463">
    <property type="entry name" value="MiaB_methiolase"/>
</dbReference>
<evidence type="ECO:0000256" key="11">
    <source>
        <dbReference type="ARBA" id="ARBA00080698"/>
    </source>
</evidence>
<dbReference type="PROSITE" id="PS51449">
    <property type="entry name" value="MTTASE_N"/>
    <property type="match status" value="1"/>
</dbReference>
<dbReference type="Gene3D" id="3.40.50.12160">
    <property type="entry name" value="Methylthiotransferase, N-terminal domain"/>
    <property type="match status" value="1"/>
</dbReference>
<dbReference type="InterPro" id="IPR020612">
    <property type="entry name" value="Methylthiotransferase_CS"/>
</dbReference>
<keyword evidence="13" id="KW-0819">tRNA processing</keyword>
<dbReference type="InterPro" id="IPR006638">
    <property type="entry name" value="Elp3/MiaA/NifB-like_rSAM"/>
</dbReference>
<dbReference type="HAMAP" id="MF_01864">
    <property type="entry name" value="tRNA_metthiotr_MiaB"/>
    <property type="match status" value="1"/>
</dbReference>
<feature type="domain" description="MTTase N-terminal" evidence="15">
    <location>
        <begin position="15"/>
        <end position="131"/>
    </location>
</feature>
<dbReference type="HOGENOM" id="CLU_018697_2_0_6"/>
<dbReference type="SFLD" id="SFLDG01082">
    <property type="entry name" value="B12-binding_domain_containing"/>
    <property type="match status" value="1"/>
</dbReference>
<evidence type="ECO:0000256" key="8">
    <source>
        <dbReference type="ARBA" id="ARBA00023014"/>
    </source>
</evidence>
<comment type="catalytic activity">
    <reaction evidence="13">
        <text>N(6)-dimethylallyladenosine(37) in tRNA + (sulfur carrier)-SH + AH2 + 2 S-adenosyl-L-methionine = 2-methylsulfanyl-N(6)-dimethylallyladenosine(37) in tRNA + (sulfur carrier)-H + 5'-deoxyadenosine + L-methionine + A + S-adenosyl-L-homocysteine + 2 H(+)</text>
        <dbReference type="Rhea" id="RHEA:37067"/>
        <dbReference type="Rhea" id="RHEA-COMP:10375"/>
        <dbReference type="Rhea" id="RHEA-COMP:10376"/>
        <dbReference type="Rhea" id="RHEA-COMP:14737"/>
        <dbReference type="Rhea" id="RHEA-COMP:14739"/>
        <dbReference type="ChEBI" id="CHEBI:13193"/>
        <dbReference type="ChEBI" id="CHEBI:15378"/>
        <dbReference type="ChEBI" id="CHEBI:17319"/>
        <dbReference type="ChEBI" id="CHEBI:17499"/>
        <dbReference type="ChEBI" id="CHEBI:29917"/>
        <dbReference type="ChEBI" id="CHEBI:57844"/>
        <dbReference type="ChEBI" id="CHEBI:57856"/>
        <dbReference type="ChEBI" id="CHEBI:59789"/>
        <dbReference type="ChEBI" id="CHEBI:64428"/>
        <dbReference type="ChEBI" id="CHEBI:74415"/>
        <dbReference type="ChEBI" id="CHEBI:74417"/>
        <dbReference type="EC" id="2.8.4.3"/>
    </reaction>
</comment>
<evidence type="ECO:0000256" key="4">
    <source>
        <dbReference type="ARBA" id="ARBA00022679"/>
    </source>
</evidence>
<comment type="cofactor">
    <cofactor evidence="13">
        <name>[4Fe-4S] cluster</name>
        <dbReference type="ChEBI" id="CHEBI:49883"/>
    </cofactor>
    <text evidence="13">Binds 2 [4Fe-4S] clusters. One cluster is coordinated with 3 cysteines and an exchangeable S-adenosyl-L-methionine.</text>
</comment>
<reference evidence="17 18" key="1">
    <citation type="submission" date="2011-01" db="EMBL/GenBank/DDBJ databases">
        <authorList>
            <person name="Weinstock G."/>
            <person name="Sodergren E."/>
            <person name="Clifton S."/>
            <person name="Fulton L."/>
            <person name="Fulton B."/>
            <person name="Courtney L."/>
            <person name="Fronick C."/>
            <person name="Harrison M."/>
            <person name="Strong C."/>
            <person name="Farmer C."/>
            <person name="Delahaunty K."/>
            <person name="Markovic C."/>
            <person name="Hall O."/>
            <person name="Minx P."/>
            <person name="Tomlinson C."/>
            <person name="Mitreva M."/>
            <person name="Hou S."/>
            <person name="Chen J."/>
            <person name="Wollam A."/>
            <person name="Pepin K.H."/>
            <person name="Johnson M."/>
            <person name="Bhonagiri V."/>
            <person name="Zhang X."/>
            <person name="Suruliraj S."/>
            <person name="Warren W."/>
            <person name="Chinwalla A."/>
            <person name="Mardis E.R."/>
            <person name="Wilson R.K."/>
        </authorList>
    </citation>
    <scope>NUCLEOTIDE SEQUENCE [LARGE SCALE GENOMIC DNA]</scope>
    <source>
        <strain evidence="18">DSM 22608 / JCM 16073 / KCTC 15190 / YIT 12066</strain>
    </source>
</reference>
<proteinExistence type="inferred from homology"/>
<sequence length="452" mass="50303">MQDFKFNSTPKMPIGSFHVAVWGCQMNVYDADRIRDLLSSAGFMETSLPNNADIIVLVTCAVRAKAEDKVFNQIASWKAKGVINANTVIALGGCVGSELAEEIINFDKNVNIVFGPRTVHHLPEMIREFLDTGTPVVNVKGDALEKFDSLPNPGRRGPSAFVTIMEGCSNKCSYCIVPYTRGEEESRPEKDILEEIKIHIANGVKEIHLLGQNVNSYRGISDNGFTCSFSELLYEIAAVNGVERLRFTTSNPMEFTDDIVQAFADLDVIADAVHIPVQSGSDRILELMRRRYTSDSYRELIAKLRKARPQIHVSTDIIVGFPGETDDDFAKTMSLVDDIKFDQSFSFIYSKRPGTPAAVLEDPISAEVKKSRLYTLQARLEEYALTYSQKMLNTRQRVLVEGVSRKDANELKGRASNNRIVVFEGSTDLIGSMADVDIIKVMSHTLKGQLIK</sequence>
<evidence type="ECO:0000256" key="12">
    <source>
        <dbReference type="ARBA" id="ARBA00081141"/>
    </source>
</evidence>
<dbReference type="Pfam" id="PF04055">
    <property type="entry name" value="Radical_SAM"/>
    <property type="match status" value="1"/>
</dbReference>
<dbReference type="eggNOG" id="COG0621">
    <property type="taxonomic scope" value="Bacteria"/>
</dbReference>
<dbReference type="FunFam" id="3.80.30.20:FF:000001">
    <property type="entry name" value="tRNA-2-methylthio-N(6)-dimethylallyladenosine synthase 2"/>
    <property type="match status" value="1"/>
</dbReference>
<dbReference type="AlphaFoldDB" id="E8LKD7"/>
<comment type="caution">
    <text evidence="17">The sequence shown here is derived from an EMBL/GenBank/DDBJ whole genome shotgun (WGS) entry which is preliminary data.</text>
</comment>
<dbReference type="InterPro" id="IPR005839">
    <property type="entry name" value="Methylthiotransferase"/>
</dbReference>
<feature type="binding site" evidence="13">
    <location>
        <position position="60"/>
    </location>
    <ligand>
        <name>[4Fe-4S] cluster</name>
        <dbReference type="ChEBI" id="CHEBI:49883"/>
        <label>1</label>
    </ligand>
</feature>
<keyword evidence="3 13" id="KW-0963">Cytoplasm</keyword>
<evidence type="ECO:0000313" key="17">
    <source>
        <dbReference type="EMBL" id="EFY07020.1"/>
    </source>
</evidence>
<evidence type="ECO:0000256" key="10">
    <source>
        <dbReference type="ARBA" id="ARBA00068570"/>
    </source>
</evidence>
<dbReference type="FunFam" id="3.40.50.12160:FF:000003">
    <property type="entry name" value="CDK5 regulatory subunit-associated protein 1"/>
    <property type="match status" value="1"/>
</dbReference>
<dbReference type="NCBIfam" id="TIGR00089">
    <property type="entry name" value="MiaB/RimO family radical SAM methylthiotransferase"/>
    <property type="match status" value="1"/>
</dbReference>
<comment type="function">
    <text evidence="1 13">Catalyzes the methylthiolation of N6-(dimethylallyl)adenosine (i(6)A), leading to the formation of 2-methylthio-N6-(dimethylallyl)adenosine (ms(2)i(6)A) at position 37 in tRNAs that read codons beginning with uridine.</text>
</comment>
<protein>
    <recommendedName>
        <fullName evidence="10 13">tRNA-2-methylthio-N(6)-dimethylallyladenosine synthase</fullName>
        <ecNumber evidence="9 13">2.8.4.3</ecNumber>
    </recommendedName>
    <alternativeName>
        <fullName evidence="12 13">(Dimethylallyl)adenosine tRNA methylthiotransferase MiaB</fullName>
    </alternativeName>
    <alternativeName>
        <fullName evidence="11 13">tRNA-i(6)A37 methylthiotransferase</fullName>
    </alternativeName>
</protein>
<dbReference type="SFLD" id="SFLDF00273">
    <property type="entry name" value="(dimethylallyl)adenosine_tRNA"/>
    <property type="match status" value="1"/>
</dbReference>
<dbReference type="Proteomes" id="UP000018458">
    <property type="component" value="Unassembled WGS sequence"/>
</dbReference>
<keyword evidence="18" id="KW-1185">Reference proteome</keyword>
<feature type="binding site" evidence="13">
    <location>
        <position position="172"/>
    </location>
    <ligand>
        <name>[4Fe-4S] cluster</name>
        <dbReference type="ChEBI" id="CHEBI:49883"/>
        <label>2</label>
        <note>4Fe-4S-S-AdoMet</note>
    </ligand>
</feature>
<feature type="binding site" evidence="13">
    <location>
        <position position="168"/>
    </location>
    <ligand>
        <name>[4Fe-4S] cluster</name>
        <dbReference type="ChEBI" id="CHEBI:49883"/>
        <label>2</label>
        <note>4Fe-4S-S-AdoMet</note>
    </ligand>
</feature>
<dbReference type="NCBIfam" id="TIGR01574">
    <property type="entry name" value="miaB-methiolase"/>
    <property type="match status" value="1"/>
</dbReference>
<dbReference type="STRING" id="762983.HMPREF9444_01175"/>
<dbReference type="GO" id="GO:0035597">
    <property type="term" value="F:tRNA-2-methylthio-N(6)-dimethylallyladenosine(37) synthase activity"/>
    <property type="evidence" value="ECO:0007669"/>
    <property type="project" value="UniProtKB-EC"/>
</dbReference>
<evidence type="ECO:0000259" key="14">
    <source>
        <dbReference type="PROSITE" id="PS50926"/>
    </source>
</evidence>
<evidence type="ECO:0000256" key="6">
    <source>
        <dbReference type="ARBA" id="ARBA00022723"/>
    </source>
</evidence>
<dbReference type="GO" id="GO:0051539">
    <property type="term" value="F:4 iron, 4 sulfur cluster binding"/>
    <property type="evidence" value="ECO:0007669"/>
    <property type="project" value="UniProtKB-UniRule"/>
</dbReference>
<dbReference type="PROSITE" id="PS51918">
    <property type="entry name" value="RADICAL_SAM"/>
    <property type="match status" value="1"/>
</dbReference>
<dbReference type="SMART" id="SM00729">
    <property type="entry name" value="Elp3"/>
    <property type="match status" value="1"/>
</dbReference>
<keyword evidence="4 13" id="KW-0808">Transferase</keyword>
<dbReference type="SFLD" id="SFLDG01061">
    <property type="entry name" value="methylthiotransferase"/>
    <property type="match status" value="1"/>
</dbReference>
<dbReference type="SFLD" id="SFLDS00029">
    <property type="entry name" value="Radical_SAM"/>
    <property type="match status" value="1"/>
</dbReference>
<dbReference type="PROSITE" id="PS01278">
    <property type="entry name" value="MTTASE_RADICAL"/>
    <property type="match status" value="1"/>
</dbReference>
<dbReference type="InterPro" id="IPR038135">
    <property type="entry name" value="Methylthiotransferase_N_sf"/>
</dbReference>
<feature type="binding site" evidence="13">
    <location>
        <position position="24"/>
    </location>
    <ligand>
        <name>[4Fe-4S] cluster</name>
        <dbReference type="ChEBI" id="CHEBI:49883"/>
        <label>1</label>
    </ligand>
</feature>
<dbReference type="Pfam" id="PF00919">
    <property type="entry name" value="UPF0004"/>
    <property type="match status" value="1"/>
</dbReference>
<dbReference type="EMBL" id="AEVO01000055">
    <property type="protein sequence ID" value="EFY07020.1"/>
    <property type="molecule type" value="Genomic_DNA"/>
</dbReference>
<evidence type="ECO:0000256" key="3">
    <source>
        <dbReference type="ARBA" id="ARBA00022490"/>
    </source>
</evidence>
<dbReference type="PROSITE" id="PS50926">
    <property type="entry name" value="TRAM"/>
    <property type="match status" value="1"/>
</dbReference>
<dbReference type="EC" id="2.8.4.3" evidence="9 13"/>
<evidence type="ECO:0000256" key="9">
    <source>
        <dbReference type="ARBA" id="ARBA00033765"/>
    </source>
</evidence>
<evidence type="ECO:0000256" key="1">
    <source>
        <dbReference type="ARBA" id="ARBA00003234"/>
    </source>
</evidence>
<dbReference type="PANTHER" id="PTHR43020:SF2">
    <property type="entry name" value="MITOCHONDRIAL TRNA METHYLTHIOTRANSFERASE CDK5RAP1"/>
    <property type="match status" value="1"/>
</dbReference>
<organism evidence="17 18">
    <name type="scientific">Succinatimonas hippei (strain DSM 22608 / JCM 16073 / KCTC 15190 / YIT 12066)</name>
    <dbReference type="NCBI Taxonomy" id="762983"/>
    <lineage>
        <taxon>Bacteria</taxon>
        <taxon>Pseudomonadati</taxon>
        <taxon>Pseudomonadota</taxon>
        <taxon>Gammaproteobacteria</taxon>
        <taxon>Aeromonadales</taxon>
        <taxon>Succinivibrionaceae</taxon>
        <taxon>Succinatimonas</taxon>
    </lineage>
</organism>
<evidence type="ECO:0000313" key="18">
    <source>
        <dbReference type="Proteomes" id="UP000018458"/>
    </source>
</evidence>
<dbReference type="CDD" id="cd01335">
    <property type="entry name" value="Radical_SAM"/>
    <property type="match status" value="1"/>
</dbReference>
<dbReference type="InterPro" id="IPR007197">
    <property type="entry name" value="rSAM"/>
</dbReference>
<keyword evidence="2 13" id="KW-0004">4Fe-4S</keyword>
<comment type="subunit">
    <text evidence="13">Monomer.</text>
</comment>
<dbReference type="Gene3D" id="3.80.30.20">
    <property type="entry name" value="tm_1862 like domain"/>
    <property type="match status" value="1"/>
</dbReference>
<dbReference type="GO" id="GO:0046872">
    <property type="term" value="F:metal ion binding"/>
    <property type="evidence" value="ECO:0007669"/>
    <property type="project" value="UniProtKB-KW"/>
</dbReference>
<feature type="binding site" evidence="13">
    <location>
        <position position="175"/>
    </location>
    <ligand>
        <name>[4Fe-4S] cluster</name>
        <dbReference type="ChEBI" id="CHEBI:49883"/>
        <label>2</label>
        <note>4Fe-4S-S-AdoMet</note>
    </ligand>
</feature>
<evidence type="ECO:0000256" key="2">
    <source>
        <dbReference type="ARBA" id="ARBA00022485"/>
    </source>
</evidence>
<evidence type="ECO:0000259" key="16">
    <source>
        <dbReference type="PROSITE" id="PS51918"/>
    </source>
</evidence>
<dbReference type="InterPro" id="IPR058240">
    <property type="entry name" value="rSAM_sf"/>
</dbReference>
<feature type="binding site" evidence="13">
    <location>
        <position position="94"/>
    </location>
    <ligand>
        <name>[4Fe-4S] cluster</name>
        <dbReference type="ChEBI" id="CHEBI:49883"/>
        <label>1</label>
    </ligand>
</feature>
<feature type="domain" description="Radical SAM core" evidence="16">
    <location>
        <begin position="154"/>
        <end position="386"/>
    </location>
</feature>
<gene>
    <name evidence="13 17" type="primary">miaB</name>
    <name evidence="17" type="ORF">HMPREF9444_01175</name>
</gene>
<evidence type="ECO:0000259" key="15">
    <source>
        <dbReference type="PROSITE" id="PS51449"/>
    </source>
</evidence>